<dbReference type="PROSITE" id="PS51371">
    <property type="entry name" value="CBS"/>
    <property type="match status" value="1"/>
</dbReference>
<evidence type="ECO:0000256" key="2">
    <source>
        <dbReference type="PROSITE-ProRule" id="PRU00703"/>
    </source>
</evidence>
<dbReference type="EMBL" id="SDEE01000313">
    <property type="protein sequence ID" value="RXW17773.1"/>
    <property type="molecule type" value="Genomic_DNA"/>
</dbReference>
<dbReference type="PANTHER" id="PTHR45711:SF6">
    <property type="entry name" value="CHLORIDE CHANNEL PROTEIN"/>
    <property type="match status" value="1"/>
</dbReference>
<keyword evidence="1" id="KW-0813">Transport</keyword>
<organism evidence="4 5">
    <name type="scientific">Candolleomyces aberdarensis</name>
    <dbReference type="NCBI Taxonomy" id="2316362"/>
    <lineage>
        <taxon>Eukaryota</taxon>
        <taxon>Fungi</taxon>
        <taxon>Dikarya</taxon>
        <taxon>Basidiomycota</taxon>
        <taxon>Agaricomycotina</taxon>
        <taxon>Agaricomycetes</taxon>
        <taxon>Agaricomycetidae</taxon>
        <taxon>Agaricales</taxon>
        <taxon>Agaricineae</taxon>
        <taxon>Psathyrellaceae</taxon>
        <taxon>Candolleomyces</taxon>
    </lineage>
</organism>
<evidence type="ECO:0000313" key="4">
    <source>
        <dbReference type="EMBL" id="RXW17773.1"/>
    </source>
</evidence>
<dbReference type="Gene3D" id="3.10.580.10">
    <property type="entry name" value="CBS-domain"/>
    <property type="match status" value="1"/>
</dbReference>
<reference evidence="4 5" key="1">
    <citation type="submission" date="2019-01" db="EMBL/GenBank/DDBJ databases">
        <title>Draft genome sequence of Psathyrella aberdarensis IHI B618.</title>
        <authorList>
            <person name="Buettner E."/>
            <person name="Kellner H."/>
        </authorList>
    </citation>
    <scope>NUCLEOTIDE SEQUENCE [LARGE SCALE GENOMIC DNA]</scope>
    <source>
        <strain evidence="4 5">IHI B618</strain>
    </source>
</reference>
<dbReference type="GO" id="GO:0005794">
    <property type="term" value="C:Golgi apparatus"/>
    <property type="evidence" value="ECO:0007669"/>
    <property type="project" value="TreeGrafter"/>
</dbReference>
<comment type="caution">
    <text evidence="4">The sequence shown here is derived from an EMBL/GenBank/DDBJ whole genome shotgun (WGS) entry which is preliminary data.</text>
</comment>
<protein>
    <recommendedName>
        <fullName evidence="3">CBS domain-containing protein</fullName>
    </recommendedName>
</protein>
<evidence type="ECO:0000313" key="5">
    <source>
        <dbReference type="Proteomes" id="UP000290288"/>
    </source>
</evidence>
<dbReference type="OrthoDB" id="44789at2759"/>
<accession>A0A4Q2DDJ7</accession>
<gene>
    <name evidence="4" type="ORF">EST38_g8076</name>
</gene>
<dbReference type="InterPro" id="IPR000644">
    <property type="entry name" value="CBS_dom"/>
</dbReference>
<dbReference type="PANTHER" id="PTHR45711">
    <property type="entry name" value="CHLORIDE CHANNEL PROTEIN"/>
    <property type="match status" value="1"/>
</dbReference>
<keyword evidence="1" id="KW-0406">Ion transport</keyword>
<keyword evidence="5" id="KW-1185">Reference proteome</keyword>
<dbReference type="STRING" id="2316362.A0A4Q2DDJ7"/>
<dbReference type="SMART" id="SM00116">
    <property type="entry name" value="CBS"/>
    <property type="match status" value="1"/>
</dbReference>
<dbReference type="AlphaFoldDB" id="A0A4Q2DDJ7"/>
<dbReference type="Proteomes" id="UP000290288">
    <property type="component" value="Unassembled WGS sequence"/>
</dbReference>
<evidence type="ECO:0000256" key="1">
    <source>
        <dbReference type="ARBA" id="ARBA00023065"/>
    </source>
</evidence>
<dbReference type="GO" id="GO:0005247">
    <property type="term" value="F:voltage-gated chloride channel activity"/>
    <property type="evidence" value="ECO:0007669"/>
    <property type="project" value="TreeGrafter"/>
</dbReference>
<evidence type="ECO:0000259" key="3">
    <source>
        <dbReference type="PROSITE" id="PS51371"/>
    </source>
</evidence>
<dbReference type="InterPro" id="IPR046342">
    <property type="entry name" value="CBS_dom_sf"/>
</dbReference>
<feature type="domain" description="CBS" evidence="3">
    <location>
        <begin position="48"/>
        <end position="108"/>
    </location>
</feature>
<dbReference type="GO" id="GO:0005769">
    <property type="term" value="C:early endosome"/>
    <property type="evidence" value="ECO:0007669"/>
    <property type="project" value="TreeGrafter"/>
</dbReference>
<sequence>MICVMTSKWVGDALGKDGIYAVWIAMRRYPWLPPVHYRDKGETAAHVMRSVSDLVVVTDGVTTVKELLQILRKHDYHGFPVIDKHGEYVGYSTRDELQLAIDEIHFTEGTFGLEDKICTFSKNYMLVSASNRVDMSSTLEQAVIQLRKDVSQEMLVSMFQKLISAVPVKLRMCFLGLAERHLDPPRDEI</sequence>
<keyword evidence="2" id="KW-0129">CBS domain</keyword>
<proteinExistence type="predicted"/>
<dbReference type="SUPFAM" id="SSF54631">
    <property type="entry name" value="CBS-domain pair"/>
    <property type="match status" value="1"/>
</dbReference>
<dbReference type="GO" id="GO:0005886">
    <property type="term" value="C:plasma membrane"/>
    <property type="evidence" value="ECO:0007669"/>
    <property type="project" value="TreeGrafter"/>
</dbReference>
<dbReference type="Pfam" id="PF00571">
    <property type="entry name" value="CBS"/>
    <property type="match status" value="1"/>
</dbReference>
<name>A0A4Q2DDJ7_9AGAR</name>